<name>A0A015MN69_RHIIW</name>
<feature type="repeat" description="PPR" evidence="5">
    <location>
        <begin position="597"/>
        <end position="631"/>
    </location>
</feature>
<dbReference type="PANTHER" id="PTHR47447:SF17">
    <property type="entry name" value="OS12G0638900 PROTEIN"/>
    <property type="match status" value="1"/>
</dbReference>
<evidence type="ECO:0000256" key="5">
    <source>
        <dbReference type="PROSITE-ProRule" id="PRU00708"/>
    </source>
</evidence>
<dbReference type="Gene3D" id="1.25.40.10">
    <property type="entry name" value="Tetratricopeptide repeat domain"/>
    <property type="match status" value="4"/>
</dbReference>
<keyword evidence="7" id="KW-1185">Reference proteome</keyword>
<dbReference type="AlphaFoldDB" id="A0A015MN69"/>
<comment type="function">
    <text evidence="3">Regulates mitochondrial small subunit maturation by controlling 15S rRNA 5'-end processing. Localizes to the 5' precursor of the 15S rRNA in a position that is subsequently occupied by mS47 in the mature yeast mtSSU. Uses structure and sequence-specific RNA recognition, binding to a single-stranded region of the precursor and specifically recognizing bases -6 to -1. The exchange of Ccm1 for mS47 is coupled to the irreversible removal of precursor rRNA that is accompanied by conformational changes of the mitoribosomal proteins uS5m and mS26. These conformational changes signal completion of 5'-end rRNA processing through protection of the mature 5'-end of the 15S rRNA and stabilization of mS47. The removal of the 5' precursor together with the dissociation of Ccm1 may be catalyzed by the 5'-3' exoribonuclease Pet127. Involved in the specific removal of group I introns in mitochondrial encoded transcripts.</text>
</comment>
<dbReference type="InterPro" id="IPR002885">
    <property type="entry name" value="PPR_rpt"/>
</dbReference>
<evidence type="ECO:0000256" key="1">
    <source>
        <dbReference type="ARBA" id="ARBA00006192"/>
    </source>
</evidence>
<dbReference type="PROSITE" id="PS51375">
    <property type="entry name" value="PPR"/>
    <property type="match status" value="7"/>
</dbReference>
<evidence type="ECO:0000256" key="2">
    <source>
        <dbReference type="ARBA" id="ARBA00022737"/>
    </source>
</evidence>
<feature type="repeat" description="PPR" evidence="5">
    <location>
        <begin position="739"/>
        <end position="773"/>
    </location>
</feature>
<dbReference type="PANTHER" id="PTHR47447">
    <property type="entry name" value="OS03G0856100 PROTEIN"/>
    <property type="match status" value="1"/>
</dbReference>
<dbReference type="SMR" id="A0A015MN69"/>
<dbReference type="HOGENOM" id="CLU_339520_0_0_1"/>
<feature type="repeat" description="PPR" evidence="5">
    <location>
        <begin position="774"/>
        <end position="808"/>
    </location>
</feature>
<comment type="similarity">
    <text evidence="1">Belongs to the CCM1 family.</text>
</comment>
<reference evidence="6 7" key="1">
    <citation type="submission" date="2014-02" db="EMBL/GenBank/DDBJ databases">
        <title>Single nucleus genome sequencing reveals high similarity among nuclei of an endomycorrhizal fungus.</title>
        <authorList>
            <person name="Lin K."/>
            <person name="Geurts R."/>
            <person name="Zhang Z."/>
            <person name="Limpens E."/>
            <person name="Saunders D.G."/>
            <person name="Mu D."/>
            <person name="Pang E."/>
            <person name="Cao H."/>
            <person name="Cha H."/>
            <person name="Lin T."/>
            <person name="Zhou Q."/>
            <person name="Shang Y."/>
            <person name="Li Y."/>
            <person name="Ivanov S."/>
            <person name="Sharma T."/>
            <person name="Velzen R.V."/>
            <person name="Ruijter N.D."/>
            <person name="Aanen D.K."/>
            <person name="Win J."/>
            <person name="Kamoun S."/>
            <person name="Bisseling T."/>
            <person name="Huang S."/>
        </authorList>
    </citation>
    <scope>NUCLEOTIDE SEQUENCE [LARGE SCALE GENOMIC DNA]</scope>
    <source>
        <strain evidence="7">DAOM197198w</strain>
    </source>
</reference>
<dbReference type="EMBL" id="JEMT01017367">
    <property type="protein sequence ID" value="EXX68238.1"/>
    <property type="molecule type" value="Genomic_DNA"/>
</dbReference>
<feature type="repeat" description="PPR" evidence="5">
    <location>
        <begin position="526"/>
        <end position="556"/>
    </location>
</feature>
<dbReference type="Pfam" id="PF12854">
    <property type="entry name" value="PPR_1"/>
    <property type="match status" value="1"/>
</dbReference>
<protein>
    <recommendedName>
        <fullName evidence="8">TPR-like protein</fullName>
    </recommendedName>
</protein>
<dbReference type="STRING" id="1432141.A0A015MN69"/>
<dbReference type="Pfam" id="PF13041">
    <property type="entry name" value="PPR_2"/>
    <property type="match status" value="3"/>
</dbReference>
<feature type="repeat" description="PPR" evidence="5">
    <location>
        <begin position="562"/>
        <end position="596"/>
    </location>
</feature>
<evidence type="ECO:0000313" key="7">
    <source>
        <dbReference type="Proteomes" id="UP000022910"/>
    </source>
</evidence>
<dbReference type="Pfam" id="PF13812">
    <property type="entry name" value="PPR_3"/>
    <property type="match status" value="1"/>
</dbReference>
<dbReference type="OrthoDB" id="185373at2759"/>
<dbReference type="NCBIfam" id="TIGR00756">
    <property type="entry name" value="PPR"/>
    <property type="match status" value="7"/>
</dbReference>
<sequence>MLSQANITLKKGIPFKQILKHFHYLKRGFDGGNLKYSTTLKNIYNDKKLLCTKQTPNIILIGNFLMRKYSTEISKDIETPLKQSDLNNNKNDTLISNSFNRLDINKFINCLKNGQINEAKSLISTQEYCTTIDNIIDFKKFLIRHLDFSDAELLNKVNDILSDQFVQVSLKLNLYKSDPQVLNLYDELSHKGIPEPYLGLSCVHLLSIIMSRNFELSPPKHVILEFPINIDRKHLEIFINLFKKGDLEGAKTFLKTNNYATTIHDTLEFSNSLRYYLNSDHELYNMSVGFLKDYLKNILFPIVNEQESKKFIQDYNQYSLTYYIKKSYSNQVLYIYEDLLKKDCVLSDESKLAIFCAYIKSNDDNLAINFFISNISSSPKFSLSIFTKNIQPLLNEIEYNKAQEILRHHYIQQISPNTREITSYVTKIFSNKNQQTKTLALDLYEKLCKLGIPINPITYGAFIMGFLSQDRYIEAESIFNDMIKRGQTPNQIIYSGMLDGFSRRREGTKKMNELWKQMLADKISPDEIAYCAMIETYFRNGNIRDAIKLFQQMSLDQNIKLNDIIYNRIISGLLLNNRVDESMIIYDQMKKRNLFPNIITYNTLINKLYDKKKEQHVMTILQDMQQFNIRPDVTTLTTLLKIQFHDRNIDGIQKVLKMFDSLKIEPNIQTYGTLISGFLNDFNDLNSAESAFNEMIYKHSLSSPTVHIYTNLIQGYINHGKFQLADQLYFKLLQNNFPTTATFNILIGGYSKANNLDKAKQYYNEMIRLGVNPSSSTYKILIDGYLASKNMFDASQIYDDMIKANFIPMEPDLKRLCQIIEQWRSRQSNINQVLKEK</sequence>
<organism evidence="6 7">
    <name type="scientific">Rhizophagus irregularis (strain DAOM 197198w)</name>
    <name type="common">Glomus intraradices</name>
    <dbReference type="NCBI Taxonomy" id="1432141"/>
    <lineage>
        <taxon>Eukaryota</taxon>
        <taxon>Fungi</taxon>
        <taxon>Fungi incertae sedis</taxon>
        <taxon>Mucoromycota</taxon>
        <taxon>Glomeromycotina</taxon>
        <taxon>Glomeromycetes</taxon>
        <taxon>Glomerales</taxon>
        <taxon>Glomeraceae</taxon>
        <taxon>Rhizophagus</taxon>
    </lineage>
</organism>
<feature type="repeat" description="PPR" evidence="5">
    <location>
        <begin position="455"/>
        <end position="489"/>
    </location>
</feature>
<dbReference type="Pfam" id="PF01535">
    <property type="entry name" value="PPR"/>
    <property type="match status" value="1"/>
</dbReference>
<evidence type="ECO:0000313" key="6">
    <source>
        <dbReference type="EMBL" id="EXX68238.1"/>
    </source>
</evidence>
<evidence type="ECO:0008006" key="8">
    <source>
        <dbReference type="Google" id="ProtNLM"/>
    </source>
</evidence>
<accession>A0A015MN69</accession>
<comment type="subunit">
    <text evidence="4">Binds to mitochondrial small subunit 15S rRNA.</text>
</comment>
<keyword evidence="2" id="KW-0677">Repeat</keyword>
<feature type="repeat" description="PPR" evidence="5">
    <location>
        <begin position="490"/>
        <end position="525"/>
    </location>
</feature>
<dbReference type="SUPFAM" id="SSF81901">
    <property type="entry name" value="HCP-like"/>
    <property type="match status" value="1"/>
</dbReference>
<comment type="caution">
    <text evidence="6">The sequence shown here is derived from an EMBL/GenBank/DDBJ whole genome shotgun (WGS) entry which is preliminary data.</text>
</comment>
<evidence type="ECO:0000256" key="4">
    <source>
        <dbReference type="ARBA" id="ARBA00044511"/>
    </source>
</evidence>
<evidence type="ECO:0000256" key="3">
    <source>
        <dbReference type="ARBA" id="ARBA00044493"/>
    </source>
</evidence>
<proteinExistence type="inferred from homology"/>
<gene>
    <name evidence="6" type="ORF">RirG_106800</name>
</gene>
<dbReference type="InterPro" id="IPR011990">
    <property type="entry name" value="TPR-like_helical_dom_sf"/>
</dbReference>
<dbReference type="Proteomes" id="UP000022910">
    <property type="component" value="Unassembled WGS sequence"/>
</dbReference>